<dbReference type="AlphaFoldDB" id="A0A8J6N0X9"/>
<keyword evidence="3" id="KW-0479">Metal-binding</keyword>
<protein>
    <submittedName>
        <fullName evidence="7">Cobalamin B12-binding domain-containing protein</fullName>
    </submittedName>
</protein>
<reference evidence="7 8" key="1">
    <citation type="submission" date="2020-08" db="EMBL/GenBank/DDBJ databases">
        <title>Bridging the membrane lipid divide: bacteria of the FCB group superphylum have the potential to synthesize archaeal ether lipids.</title>
        <authorList>
            <person name="Villanueva L."/>
            <person name="Von Meijenfeldt F.A.B."/>
            <person name="Westbye A.B."/>
            <person name="Yadav S."/>
            <person name="Hopmans E.C."/>
            <person name="Dutilh B.E."/>
            <person name="Sinninghe Damste J.S."/>
        </authorList>
    </citation>
    <scope>NUCLEOTIDE SEQUENCE [LARGE SCALE GENOMIC DNA]</scope>
    <source>
        <strain evidence="7">NIOZ-UU27</strain>
    </source>
</reference>
<dbReference type="PROSITE" id="PS51332">
    <property type="entry name" value="B12_BINDING"/>
    <property type="match status" value="1"/>
</dbReference>
<dbReference type="GO" id="GO:0031419">
    <property type="term" value="F:cobalamin binding"/>
    <property type="evidence" value="ECO:0007669"/>
    <property type="project" value="UniProtKB-KW"/>
</dbReference>
<dbReference type="InterPro" id="IPR006158">
    <property type="entry name" value="Cobalamin-bd"/>
</dbReference>
<dbReference type="SUPFAM" id="SSF52242">
    <property type="entry name" value="Cobalamin (vitamin B12)-binding domain"/>
    <property type="match status" value="1"/>
</dbReference>
<comment type="caution">
    <text evidence="7">The sequence shown here is derived from an EMBL/GenBank/DDBJ whole genome shotgun (WGS) entry which is preliminary data.</text>
</comment>
<dbReference type="InterPro" id="IPR036724">
    <property type="entry name" value="Cobalamin-bd_sf"/>
</dbReference>
<comment type="cofactor">
    <cofactor evidence="1">
        <name>adenosylcob(III)alamin</name>
        <dbReference type="ChEBI" id="CHEBI:18408"/>
    </cofactor>
</comment>
<sequence>MVKEKKIRVLAAKPGLDGHDRGVKVVARALMDGGMEVVYTGLRQTPSQIVESAIQEDVDVIAMSILSGAHDYLFPKVMELLGEKGVDDILVIGGGIIPDEDIPALKEAGIADVFGPGTTTTQIIDYIRGNVN</sequence>
<feature type="domain" description="B12-binding" evidence="6">
    <location>
        <begin position="6"/>
        <end position="132"/>
    </location>
</feature>
<dbReference type="CDD" id="cd02071">
    <property type="entry name" value="MM_CoA_mut_B12_BD"/>
    <property type="match status" value="1"/>
</dbReference>
<evidence type="ECO:0000313" key="8">
    <source>
        <dbReference type="Proteomes" id="UP000650524"/>
    </source>
</evidence>
<dbReference type="Pfam" id="PF02310">
    <property type="entry name" value="B12-binding"/>
    <property type="match status" value="1"/>
</dbReference>
<organism evidence="7 8">
    <name type="scientific">Candidatus Desulfacyla euxinica</name>
    <dbReference type="NCBI Taxonomy" id="2841693"/>
    <lineage>
        <taxon>Bacteria</taxon>
        <taxon>Deltaproteobacteria</taxon>
        <taxon>Candidatus Desulfacyla</taxon>
    </lineage>
</organism>
<dbReference type="NCBIfam" id="TIGR00640">
    <property type="entry name" value="acid_CoA_mut_C"/>
    <property type="match status" value="1"/>
</dbReference>
<keyword evidence="5" id="KW-0170">Cobalt</keyword>
<evidence type="ECO:0000256" key="1">
    <source>
        <dbReference type="ARBA" id="ARBA00001922"/>
    </source>
</evidence>
<keyword evidence="2" id="KW-0846">Cobalamin</keyword>
<dbReference type="PANTHER" id="PTHR48101:SF3">
    <property type="entry name" value="COENZYME B12-DEPENDENT MUTASE"/>
    <property type="match status" value="1"/>
</dbReference>
<gene>
    <name evidence="7" type="ORF">H8E19_10335</name>
</gene>
<evidence type="ECO:0000256" key="4">
    <source>
        <dbReference type="ARBA" id="ARBA00023235"/>
    </source>
</evidence>
<dbReference type="Gene3D" id="3.40.50.280">
    <property type="entry name" value="Cobalamin-binding domain"/>
    <property type="match status" value="1"/>
</dbReference>
<dbReference type="PANTHER" id="PTHR48101">
    <property type="entry name" value="METHYLMALONYL-COA MUTASE, MITOCHONDRIAL-RELATED"/>
    <property type="match status" value="1"/>
</dbReference>
<name>A0A8J6N0X9_9DELT</name>
<dbReference type="InterPro" id="IPR006159">
    <property type="entry name" value="Acid_CoA_mut_C"/>
</dbReference>
<dbReference type="GO" id="GO:0016853">
    <property type="term" value="F:isomerase activity"/>
    <property type="evidence" value="ECO:0007669"/>
    <property type="project" value="UniProtKB-KW"/>
</dbReference>
<evidence type="ECO:0000256" key="5">
    <source>
        <dbReference type="ARBA" id="ARBA00023285"/>
    </source>
</evidence>
<dbReference type="GO" id="GO:0046872">
    <property type="term" value="F:metal ion binding"/>
    <property type="evidence" value="ECO:0007669"/>
    <property type="project" value="UniProtKB-KW"/>
</dbReference>
<evidence type="ECO:0000259" key="6">
    <source>
        <dbReference type="PROSITE" id="PS51332"/>
    </source>
</evidence>
<evidence type="ECO:0000313" key="7">
    <source>
        <dbReference type="EMBL" id="MBC8177790.1"/>
    </source>
</evidence>
<keyword evidence="4" id="KW-0413">Isomerase</keyword>
<dbReference type="Proteomes" id="UP000650524">
    <property type="component" value="Unassembled WGS sequence"/>
</dbReference>
<evidence type="ECO:0000256" key="2">
    <source>
        <dbReference type="ARBA" id="ARBA00022628"/>
    </source>
</evidence>
<dbReference type="EMBL" id="JACNJD010000235">
    <property type="protein sequence ID" value="MBC8177790.1"/>
    <property type="molecule type" value="Genomic_DNA"/>
</dbReference>
<proteinExistence type="predicted"/>
<evidence type="ECO:0000256" key="3">
    <source>
        <dbReference type="ARBA" id="ARBA00022723"/>
    </source>
</evidence>
<accession>A0A8J6N0X9</accession>